<sequence length="42" mass="4408">MTDDIPAFLTWPNLTPDDLDYVSGAGGAILGECVARLADITV</sequence>
<dbReference type="KEGG" id="cgrn:4412665_01624"/>
<name>A0A239WWF1_9ACTN</name>
<evidence type="ECO:0000313" key="1">
    <source>
        <dbReference type="EMBL" id="SNV38034.1"/>
    </source>
</evidence>
<dbReference type="EMBL" id="LT906441">
    <property type="protein sequence ID" value="SNV38034.1"/>
    <property type="molecule type" value="Genomic_DNA"/>
</dbReference>
<dbReference type="RefSeq" id="WP_267911572.1">
    <property type="nucleotide sequence ID" value="NZ_LT906441.1"/>
</dbReference>
<reference evidence="1 2" key="1">
    <citation type="submission" date="2017-06" db="EMBL/GenBank/DDBJ databases">
        <authorList>
            <consortium name="Pathogen Informatics"/>
        </authorList>
    </citation>
    <scope>NUCLEOTIDE SEQUENCE [LARGE SCALE GENOMIC DNA]</scope>
    <source>
        <strain evidence="1 2">NCTC11865</strain>
    </source>
</reference>
<gene>
    <name evidence="1" type="ORF">SAMEA4412665_01624</name>
</gene>
<accession>A0A239WWF1</accession>
<protein>
    <submittedName>
        <fullName evidence="1">Uncharacterized protein</fullName>
    </submittedName>
</protein>
<organism evidence="1 2">
    <name type="scientific">Cutibacterium granulosum</name>
    <dbReference type="NCBI Taxonomy" id="33011"/>
    <lineage>
        <taxon>Bacteria</taxon>
        <taxon>Bacillati</taxon>
        <taxon>Actinomycetota</taxon>
        <taxon>Actinomycetes</taxon>
        <taxon>Propionibacteriales</taxon>
        <taxon>Propionibacteriaceae</taxon>
        <taxon>Cutibacterium</taxon>
    </lineage>
</organism>
<dbReference type="AlphaFoldDB" id="A0A239WWF1"/>
<evidence type="ECO:0000313" key="2">
    <source>
        <dbReference type="Proteomes" id="UP000215332"/>
    </source>
</evidence>
<proteinExistence type="predicted"/>
<dbReference type="Proteomes" id="UP000215332">
    <property type="component" value="Chromosome 1"/>
</dbReference>